<feature type="region of interest" description="Disordered" evidence="2">
    <location>
        <begin position="137"/>
        <end position="160"/>
    </location>
</feature>
<feature type="transmembrane region" description="Helical" evidence="3">
    <location>
        <begin position="238"/>
        <end position="257"/>
    </location>
</feature>
<keyword evidence="3" id="KW-1133">Transmembrane helix</keyword>
<sequence length="529" mass="56440">MANRPARWDLLGYDADPITSRPDEIEELAKYYRDMAEDIERAAAQLRPVGEGDLSTGEGESVDKIRTRSRDVSNSLVQMHGRYQAAGDAIGRFRDAVGSEADRSGGGTVMATSWAAVQRATEVDGELGSVQRTADPLQAARDAGTEPTAEQQDDARRRSDRIDDLTGQLNAARSLLAQAQSDLAQAGQAAAAAMKGSWNDGLHDSGWYKFLHALIKIFTVIGMILGVLAFFIPGLGLAAIVGAISAGFALVAAALKFSTGEGSIFELVMSLVGIASLGLGSKITALTKGAISKGITTGRTSIKSSTQAALRAGQDRRTDIAKLWLRGKFDVAKGEQLHDLIAPFNQWTKQQLGPKLTAFDEQFAKPGPSWWNLGSVGRIARDDVGLLGKQFGNPSTWAEAVTKGGSRFVPSSRADGAFVHVSEKTDSLFWQRFFGVDGIVKRNELDSWLTTRGLEGIGSIGKTNWQYLGSVAGSLWGKGTFIGQNIAFGSDFGDPRPWSAWTSAHKGALPDVHADYSTAQPVPPAQTGA</sequence>
<feature type="region of interest" description="Disordered" evidence="2">
    <location>
        <begin position="46"/>
        <end position="65"/>
    </location>
</feature>
<evidence type="ECO:0000313" key="5">
    <source>
        <dbReference type="Proteomes" id="UP000078335"/>
    </source>
</evidence>
<proteinExistence type="predicted"/>
<reference evidence="4 5" key="1">
    <citation type="journal article" date="2016" name="Front. Microbiol.">
        <title>Genomic Resource of Rice Seed Associated Bacteria.</title>
        <authorList>
            <person name="Midha S."/>
            <person name="Bansal K."/>
            <person name="Sharma S."/>
            <person name="Kumar N."/>
            <person name="Patil P.P."/>
            <person name="Chaudhry V."/>
            <person name="Patil P.B."/>
        </authorList>
    </citation>
    <scope>NUCLEOTIDE SEQUENCE [LARGE SCALE GENOMIC DNA]</scope>
    <source>
        <strain evidence="4 5">NS263</strain>
    </source>
</reference>
<gene>
    <name evidence="4" type="ORF">NS263_05915</name>
</gene>
<keyword evidence="3" id="KW-0472">Membrane</keyword>
<feature type="transmembrane region" description="Helical" evidence="3">
    <location>
        <begin position="264"/>
        <end position="283"/>
    </location>
</feature>
<feature type="coiled-coil region" evidence="1">
    <location>
        <begin position="162"/>
        <end position="189"/>
    </location>
</feature>
<protein>
    <submittedName>
        <fullName evidence="4">Uncharacterized protein</fullName>
    </submittedName>
</protein>
<dbReference type="Proteomes" id="UP000078335">
    <property type="component" value="Unassembled WGS sequence"/>
</dbReference>
<evidence type="ECO:0000256" key="2">
    <source>
        <dbReference type="SAM" id="MobiDB-lite"/>
    </source>
</evidence>
<comment type="caution">
    <text evidence="4">The sequence shown here is derived from an EMBL/GenBank/DDBJ whole genome shotgun (WGS) entry which is preliminary data.</text>
</comment>
<name>A0ABR5S7T8_9MICO</name>
<feature type="transmembrane region" description="Helical" evidence="3">
    <location>
        <begin position="213"/>
        <end position="232"/>
    </location>
</feature>
<dbReference type="RefSeq" id="WP_058728354.1">
    <property type="nucleotide sequence ID" value="NZ_LDRB01000022.1"/>
</dbReference>
<evidence type="ECO:0000256" key="1">
    <source>
        <dbReference type="SAM" id="Coils"/>
    </source>
</evidence>
<keyword evidence="3" id="KW-0812">Transmembrane</keyword>
<evidence type="ECO:0000256" key="3">
    <source>
        <dbReference type="SAM" id="Phobius"/>
    </source>
</evidence>
<accession>A0ABR5S7T8</accession>
<evidence type="ECO:0000313" key="4">
    <source>
        <dbReference type="EMBL" id="KTR41071.1"/>
    </source>
</evidence>
<keyword evidence="1" id="KW-0175">Coiled coil</keyword>
<keyword evidence="5" id="KW-1185">Reference proteome</keyword>
<organism evidence="4 5">
    <name type="scientific">Curtobacterium oceanosedimentum</name>
    <dbReference type="NCBI Taxonomy" id="465820"/>
    <lineage>
        <taxon>Bacteria</taxon>
        <taxon>Bacillati</taxon>
        <taxon>Actinomycetota</taxon>
        <taxon>Actinomycetes</taxon>
        <taxon>Micrococcales</taxon>
        <taxon>Microbacteriaceae</taxon>
        <taxon>Curtobacterium</taxon>
    </lineage>
</organism>
<dbReference type="EMBL" id="LDRB01000022">
    <property type="protein sequence ID" value="KTR41071.1"/>
    <property type="molecule type" value="Genomic_DNA"/>
</dbReference>